<dbReference type="SMART" id="SM00530">
    <property type="entry name" value="HTH_XRE"/>
    <property type="match status" value="1"/>
</dbReference>
<dbReference type="InterPro" id="IPR001387">
    <property type="entry name" value="Cro/C1-type_HTH"/>
</dbReference>
<feature type="domain" description="HTH cro/C1-type" evidence="1">
    <location>
        <begin position="20"/>
        <end position="74"/>
    </location>
</feature>
<dbReference type="CDD" id="cd00093">
    <property type="entry name" value="HTH_XRE"/>
    <property type="match status" value="1"/>
</dbReference>
<reference evidence="2 3" key="1">
    <citation type="submission" date="2019-10" db="EMBL/GenBank/DDBJ databases">
        <title>Nocardia macrotermitis sp. nov. and Nocardia aurantia sp. nov., isolated from the gut of fungus growing-termite Macrotermes natalensis.</title>
        <authorList>
            <person name="Benndorf R."/>
            <person name="Schwitalla J."/>
            <person name="Martin K."/>
            <person name="De Beer W."/>
            <person name="Kaster A.-K."/>
            <person name="Vollmers J."/>
            <person name="Poulsen M."/>
            <person name="Beemelmanns C."/>
        </authorList>
    </citation>
    <scope>NUCLEOTIDE SEQUENCE [LARGE SCALE GENOMIC DNA]</scope>
    <source>
        <strain evidence="2 3">RB20</strain>
    </source>
</reference>
<dbReference type="Proteomes" id="UP000438448">
    <property type="component" value="Unassembled WGS sequence"/>
</dbReference>
<proteinExistence type="predicted"/>
<protein>
    <recommendedName>
        <fullName evidence="1">HTH cro/C1-type domain-containing protein</fullName>
    </recommendedName>
</protein>
<dbReference type="RefSeq" id="WP_153411913.1">
    <property type="nucleotide sequence ID" value="NZ_WEGK01000009.1"/>
</dbReference>
<dbReference type="InterPro" id="IPR043917">
    <property type="entry name" value="DUF5753"/>
</dbReference>
<dbReference type="Gene3D" id="1.10.260.40">
    <property type="entry name" value="lambda repressor-like DNA-binding domains"/>
    <property type="match status" value="1"/>
</dbReference>
<evidence type="ECO:0000313" key="3">
    <source>
        <dbReference type="Proteomes" id="UP000438448"/>
    </source>
</evidence>
<comment type="caution">
    <text evidence="2">The sequence shown here is derived from an EMBL/GenBank/DDBJ whole genome shotgun (WGS) entry which is preliminary data.</text>
</comment>
<keyword evidence="3" id="KW-1185">Reference proteome</keyword>
<name>A0A7K0D644_9NOCA</name>
<dbReference type="AlphaFoldDB" id="A0A7K0D644"/>
<dbReference type="Pfam" id="PF13560">
    <property type="entry name" value="HTH_31"/>
    <property type="match status" value="1"/>
</dbReference>
<dbReference type="InterPro" id="IPR010982">
    <property type="entry name" value="Lambda_DNA-bd_dom_sf"/>
</dbReference>
<sequence>MRQPPPRIAGIHLRRLAAELLSLREAAGLNRQQVQDATKISDVTLYRIEEAVTRPQQRTLLALMDLYRANDAERELLTSLFKDSTKRGLLLPYHHDLPEPYNTYISLEDQAEQLRAFEPLVIPGLLQTEQYAHALIAESDSEAGAEKIDSYVRSRLDRQQRLGGERPLKLWAIIDEPAIRRIVGSSDITRAQLRRLVQAATLPNVTVQIIPFDSGGHPGMRGSFALMDFPEAEGPEVVYLDTMAGQIFVEEQGQVKRYNEQFVQLAAIALSPAKSSKLVAQLADSLDEIPR</sequence>
<evidence type="ECO:0000259" key="1">
    <source>
        <dbReference type="PROSITE" id="PS50943"/>
    </source>
</evidence>
<organism evidence="2 3">
    <name type="scientific">Nocardia macrotermitis</name>
    <dbReference type="NCBI Taxonomy" id="2585198"/>
    <lineage>
        <taxon>Bacteria</taxon>
        <taxon>Bacillati</taxon>
        <taxon>Actinomycetota</taxon>
        <taxon>Actinomycetes</taxon>
        <taxon>Mycobacteriales</taxon>
        <taxon>Nocardiaceae</taxon>
        <taxon>Nocardia</taxon>
    </lineage>
</organism>
<accession>A0A7K0D644</accession>
<dbReference type="SUPFAM" id="SSF47413">
    <property type="entry name" value="lambda repressor-like DNA-binding domains"/>
    <property type="match status" value="1"/>
</dbReference>
<gene>
    <name evidence="2" type="ORF">NRB20_43350</name>
</gene>
<dbReference type="Pfam" id="PF19054">
    <property type="entry name" value="DUF5753"/>
    <property type="match status" value="1"/>
</dbReference>
<dbReference type="GO" id="GO:0003677">
    <property type="term" value="F:DNA binding"/>
    <property type="evidence" value="ECO:0007669"/>
    <property type="project" value="InterPro"/>
</dbReference>
<dbReference type="PROSITE" id="PS50943">
    <property type="entry name" value="HTH_CROC1"/>
    <property type="match status" value="1"/>
</dbReference>
<dbReference type="OrthoDB" id="5177725at2"/>
<dbReference type="EMBL" id="WEGK01000009">
    <property type="protein sequence ID" value="MQY21225.1"/>
    <property type="molecule type" value="Genomic_DNA"/>
</dbReference>
<evidence type="ECO:0000313" key="2">
    <source>
        <dbReference type="EMBL" id="MQY21225.1"/>
    </source>
</evidence>